<protein>
    <submittedName>
        <fullName evidence="6">Cellulase (Glycosyl hydrolase family 5)-domain conating protein</fullName>
    </submittedName>
</protein>
<dbReference type="InterPro" id="IPR013780">
    <property type="entry name" value="Glyco_hydro_b"/>
</dbReference>
<dbReference type="EMBL" id="GDID01001156">
    <property type="protein sequence ID" value="JAP95450.1"/>
    <property type="molecule type" value="Transcribed_RNA"/>
</dbReference>
<keyword evidence="2 4" id="KW-0378">Hydrolase</keyword>
<comment type="similarity">
    <text evidence="1 4">Belongs to the glycosyl hydrolase 5 (cellulase A) family.</text>
</comment>
<name>A0A146KF81_9EUKA</name>
<dbReference type="GO" id="GO:0000272">
    <property type="term" value="P:polysaccharide catabolic process"/>
    <property type="evidence" value="ECO:0007669"/>
    <property type="project" value="InterPro"/>
</dbReference>
<dbReference type="InterPro" id="IPR052066">
    <property type="entry name" value="Glycosphingolipid_Hydrolases"/>
</dbReference>
<keyword evidence="3 4" id="KW-0326">Glycosidase</keyword>
<dbReference type="AlphaFoldDB" id="A0A146KF81"/>
<feature type="domain" description="Glycoside hydrolase family 5" evidence="5">
    <location>
        <begin position="18"/>
        <end position="388"/>
    </location>
</feature>
<dbReference type="SUPFAM" id="SSF51445">
    <property type="entry name" value="(Trans)glycosidases"/>
    <property type="match status" value="1"/>
</dbReference>
<accession>A0A146KF81</accession>
<evidence type="ECO:0000313" key="6">
    <source>
        <dbReference type="EMBL" id="JAP95450.1"/>
    </source>
</evidence>
<dbReference type="PANTHER" id="PTHR31308">
    <property type="match status" value="1"/>
</dbReference>
<evidence type="ECO:0000256" key="4">
    <source>
        <dbReference type="RuleBase" id="RU361153"/>
    </source>
</evidence>
<feature type="non-terminal residue" evidence="6">
    <location>
        <position position="1"/>
    </location>
</feature>
<dbReference type="InterPro" id="IPR017853">
    <property type="entry name" value="GH"/>
</dbReference>
<evidence type="ECO:0000259" key="5">
    <source>
        <dbReference type="Pfam" id="PF00150"/>
    </source>
</evidence>
<evidence type="ECO:0000256" key="2">
    <source>
        <dbReference type="ARBA" id="ARBA00022801"/>
    </source>
</evidence>
<dbReference type="Gene3D" id="3.20.20.80">
    <property type="entry name" value="Glycosidases"/>
    <property type="match status" value="1"/>
</dbReference>
<organism evidence="6">
    <name type="scientific">Trepomonas sp. PC1</name>
    <dbReference type="NCBI Taxonomy" id="1076344"/>
    <lineage>
        <taxon>Eukaryota</taxon>
        <taxon>Metamonada</taxon>
        <taxon>Diplomonadida</taxon>
        <taxon>Hexamitidae</taxon>
        <taxon>Hexamitinae</taxon>
        <taxon>Trepomonas</taxon>
    </lineage>
</organism>
<proteinExistence type="inferred from homology"/>
<evidence type="ECO:0000256" key="1">
    <source>
        <dbReference type="ARBA" id="ARBA00005641"/>
    </source>
</evidence>
<dbReference type="InterPro" id="IPR001547">
    <property type="entry name" value="Glyco_hydro_5"/>
</dbReference>
<dbReference type="Gene3D" id="2.60.40.1180">
    <property type="entry name" value="Golgi alpha-mannosidase II"/>
    <property type="match status" value="1"/>
</dbReference>
<dbReference type="Pfam" id="PF00150">
    <property type="entry name" value="Cellulase"/>
    <property type="match status" value="1"/>
</dbReference>
<sequence>SIQYILIDANTHKYIFENGTQIQFHGMNVVSKQHPYLPNLTGQWDFENSMIDEDVQFMKKNGINMIRLGVMWPGVYPKRDEVNETYLQQVELLINKLGEQNIFTMIDFHQDVLSSYFCGEGIPDWAVNYNRQNLKQFPQPVATDFTFDENHKPNRTQCLERKFASYYLSDQVGDLMECLFSDKCNPFSPFNETQDESFNLQKEFLKYWGTVSKYFSNNQFVIGYDLINEPTAGNINQHVQQYLRPSKYEKDVLEPFYQNIMKVIWDNDKNHILFFEAITTQILGSGYSIGGPGAAIGIPPEKQVYTWHLYCLTVDENGDPKPPYVMCDVQDDYFYLQKNHSGKHLQLANIIDEFGALPDDNLSNQLLQKQLQLMSSDAHSWTYWQFKPFADITTFFNSKSNRNEGLWNKDGSLQYNKTKNLLHPYVQRINGNLQQNKFVFETQTLKVKMTTGKPGLESSIIVNSFWQGFGKQSKVVVGSGAVKVLKLKGEVLIINLQEGVDVEVDIW</sequence>
<dbReference type="GO" id="GO:0004553">
    <property type="term" value="F:hydrolase activity, hydrolyzing O-glycosyl compounds"/>
    <property type="evidence" value="ECO:0007669"/>
    <property type="project" value="InterPro"/>
</dbReference>
<reference evidence="6" key="1">
    <citation type="submission" date="2015-07" db="EMBL/GenBank/DDBJ databases">
        <title>Adaptation to a free-living lifestyle via gene acquisitions in the diplomonad Trepomonas sp. PC1.</title>
        <authorList>
            <person name="Xu F."/>
            <person name="Jerlstrom-Hultqvist J."/>
            <person name="Kolisko M."/>
            <person name="Simpson A.G.B."/>
            <person name="Roger A.J."/>
            <person name="Svard S.G."/>
            <person name="Andersson J.O."/>
        </authorList>
    </citation>
    <scope>NUCLEOTIDE SEQUENCE</scope>
    <source>
        <strain evidence="6">PC1</strain>
    </source>
</reference>
<gene>
    <name evidence="6" type="ORF">TPC1_11556</name>
</gene>
<evidence type="ECO:0000256" key="3">
    <source>
        <dbReference type="ARBA" id="ARBA00023295"/>
    </source>
</evidence>
<dbReference type="PANTHER" id="PTHR31308:SF3">
    <property type="entry name" value="ENDOGLYCOCERAMIDASE"/>
    <property type="match status" value="1"/>
</dbReference>